<evidence type="ECO:0000313" key="2">
    <source>
        <dbReference type="EMBL" id="CCA18126.1"/>
    </source>
</evidence>
<protein>
    <submittedName>
        <fullName evidence="2">AlNc14C45G3682 protein</fullName>
    </submittedName>
</protein>
<reference evidence="2" key="1">
    <citation type="journal article" date="2011" name="PLoS Biol.">
        <title>Gene gain and loss during evolution of obligate parasitism in the white rust pathogen of Arabidopsis thaliana.</title>
        <authorList>
            <person name="Kemen E."/>
            <person name="Gardiner A."/>
            <person name="Schultz-Larsen T."/>
            <person name="Kemen A.C."/>
            <person name="Balmuth A.L."/>
            <person name="Robert-Seilaniantz A."/>
            <person name="Bailey K."/>
            <person name="Holub E."/>
            <person name="Studholme D.J."/>
            <person name="Maclean D."/>
            <person name="Jones J.D."/>
        </authorList>
    </citation>
    <scope>NUCLEOTIDE SEQUENCE</scope>
</reference>
<gene>
    <name evidence="2" type="primary">AlNc14C45G3682</name>
    <name evidence="2" type="ORF">ALNC14_042690</name>
</gene>
<dbReference type="InterPro" id="IPR056671">
    <property type="entry name" value="DUF7769"/>
</dbReference>
<dbReference type="HOGENOM" id="CLU_144459_0_0_1"/>
<dbReference type="Pfam" id="PF24964">
    <property type="entry name" value="DUF7769"/>
    <property type="match status" value="1"/>
</dbReference>
<evidence type="ECO:0000259" key="1">
    <source>
        <dbReference type="Pfam" id="PF24964"/>
    </source>
</evidence>
<dbReference type="EMBL" id="FR824090">
    <property type="protein sequence ID" value="CCA18126.1"/>
    <property type="molecule type" value="Genomic_DNA"/>
</dbReference>
<accession>F0WAF5</accession>
<dbReference type="AlphaFoldDB" id="F0WAF5"/>
<reference evidence="2" key="2">
    <citation type="submission" date="2011-02" db="EMBL/GenBank/DDBJ databases">
        <authorList>
            <person name="MacLean D."/>
        </authorList>
    </citation>
    <scope>NUCLEOTIDE SEQUENCE</scope>
</reference>
<feature type="domain" description="DUF7769" evidence="1">
    <location>
        <begin position="20"/>
        <end position="70"/>
    </location>
</feature>
<organism evidence="2">
    <name type="scientific">Albugo laibachii Nc14</name>
    <dbReference type="NCBI Taxonomy" id="890382"/>
    <lineage>
        <taxon>Eukaryota</taxon>
        <taxon>Sar</taxon>
        <taxon>Stramenopiles</taxon>
        <taxon>Oomycota</taxon>
        <taxon>Peronosporomycetes</taxon>
        <taxon>Albuginales</taxon>
        <taxon>Albuginaceae</taxon>
        <taxon>Albugo</taxon>
    </lineage>
</organism>
<sequence>MEELIDGSERLMLKVNHHTLTVEEKSALVKKLLEGSKNGRLQHGALKDASEKWNVNVHTVYRVWKRYGNQRGDSAMRGITFKETLVTAVGKGHRTSTSRTCTSE</sequence>
<name>F0WAF5_9STRA</name>
<proteinExistence type="predicted"/>